<evidence type="ECO:0000313" key="3">
    <source>
        <dbReference type="EMBL" id="GHA52349.1"/>
    </source>
</evidence>
<reference evidence="4" key="1">
    <citation type="journal article" date="2019" name="Int. J. Syst. Evol. Microbiol.">
        <title>The Global Catalogue of Microorganisms (GCM) 10K type strain sequencing project: providing services to taxonomists for standard genome sequencing and annotation.</title>
        <authorList>
            <consortium name="The Broad Institute Genomics Platform"/>
            <consortium name="The Broad Institute Genome Sequencing Center for Infectious Disease"/>
            <person name="Wu L."/>
            <person name="Ma J."/>
        </authorList>
    </citation>
    <scope>NUCLEOTIDE SEQUENCE [LARGE SCALE GENOMIC DNA]</scope>
    <source>
        <strain evidence="4">KCTC 32465</strain>
    </source>
</reference>
<keyword evidence="1" id="KW-0812">Transmembrane</keyword>
<name>A0ABQ3D127_9RHOB</name>
<organism evidence="3 4">
    <name type="scientific">Paramylibacter ulvae</name>
    <dbReference type="NCBI Taxonomy" id="1651968"/>
    <lineage>
        <taxon>Bacteria</taxon>
        <taxon>Pseudomonadati</taxon>
        <taxon>Pseudomonadota</taxon>
        <taxon>Alphaproteobacteria</taxon>
        <taxon>Rhodobacterales</taxon>
        <taxon>Paracoccaceae</taxon>
        <taxon>Paramylibacter</taxon>
    </lineage>
</organism>
<feature type="domain" description="TNase-like" evidence="2">
    <location>
        <begin position="37"/>
        <end position="134"/>
    </location>
</feature>
<dbReference type="Proteomes" id="UP000634455">
    <property type="component" value="Unassembled WGS sequence"/>
</dbReference>
<protein>
    <recommendedName>
        <fullName evidence="2">TNase-like domain-containing protein</fullName>
    </recommendedName>
</protein>
<feature type="transmembrane region" description="Helical" evidence="1">
    <location>
        <begin position="6"/>
        <end position="24"/>
    </location>
</feature>
<dbReference type="SUPFAM" id="SSF50199">
    <property type="entry name" value="Staphylococcal nuclease"/>
    <property type="match status" value="1"/>
</dbReference>
<dbReference type="Gene3D" id="2.40.50.90">
    <property type="match status" value="1"/>
</dbReference>
<dbReference type="InterPro" id="IPR035437">
    <property type="entry name" value="SNase_OB-fold_sf"/>
</dbReference>
<evidence type="ECO:0000313" key="4">
    <source>
        <dbReference type="Proteomes" id="UP000634455"/>
    </source>
</evidence>
<accession>A0ABQ3D127</accession>
<keyword evidence="1" id="KW-0472">Membrane</keyword>
<keyword evidence="1" id="KW-1133">Transmembrane helix</keyword>
<evidence type="ECO:0000256" key="1">
    <source>
        <dbReference type="SAM" id="Phobius"/>
    </source>
</evidence>
<comment type="caution">
    <text evidence="3">The sequence shown here is derived from an EMBL/GenBank/DDBJ whole genome shotgun (WGS) entry which is preliminary data.</text>
</comment>
<dbReference type="SMART" id="SM00318">
    <property type="entry name" value="SNc"/>
    <property type="match status" value="1"/>
</dbReference>
<evidence type="ECO:0000259" key="2">
    <source>
        <dbReference type="SMART" id="SM00318"/>
    </source>
</evidence>
<gene>
    <name evidence="3" type="ORF">GCM10008927_17190</name>
</gene>
<keyword evidence="4" id="KW-1185">Reference proteome</keyword>
<sequence>MKHASVIMNWLVFGGIGLITYLGAPTRIEPAKPAPNATFSGVVKWVTDGDTFLVDGHDWPVRVWGIDAPERDTDAGVTSRAYLTDMIKGQVVRCDKVVVDQYKRTVARCYQGDNDIGAMMIATRQAQEYCSFSNGAYGTC</sequence>
<dbReference type="Pfam" id="PF00565">
    <property type="entry name" value="SNase"/>
    <property type="match status" value="1"/>
</dbReference>
<dbReference type="InterPro" id="IPR016071">
    <property type="entry name" value="Staphylococal_nuclease_OB-fold"/>
</dbReference>
<proteinExistence type="predicted"/>
<dbReference type="EMBL" id="BMZF01000004">
    <property type="protein sequence ID" value="GHA52349.1"/>
    <property type="molecule type" value="Genomic_DNA"/>
</dbReference>